<evidence type="ECO:0000256" key="20">
    <source>
        <dbReference type="ARBA" id="ARBA00033328"/>
    </source>
</evidence>
<dbReference type="InterPro" id="IPR007484">
    <property type="entry name" value="Peptidase_M28"/>
</dbReference>
<evidence type="ECO:0000259" key="21">
    <source>
        <dbReference type="Pfam" id="PF04389"/>
    </source>
</evidence>
<comment type="subcellular location">
    <subcellularLocation>
        <location evidence="1">Endoplasmic reticulum</location>
    </subcellularLocation>
    <subcellularLocation>
        <location evidence="3">Golgi apparatus</location>
    </subcellularLocation>
    <subcellularLocation>
        <location evidence="2">Lysosome</location>
    </subcellularLocation>
    <subcellularLocation>
        <location evidence="4">Secreted</location>
    </subcellularLocation>
</comment>
<evidence type="ECO:0000256" key="17">
    <source>
        <dbReference type="ARBA" id="ARBA00023180"/>
    </source>
</evidence>
<evidence type="ECO:0000256" key="9">
    <source>
        <dbReference type="ARBA" id="ARBA00022723"/>
    </source>
</evidence>
<keyword evidence="12" id="KW-0256">Endoplasmic reticulum</keyword>
<dbReference type="SUPFAM" id="SSF53187">
    <property type="entry name" value="Zn-dependent exopeptidases"/>
    <property type="match status" value="1"/>
</dbReference>
<accession>A0A7K1U764</accession>
<dbReference type="Gene3D" id="3.50.30.30">
    <property type="match status" value="1"/>
</dbReference>
<dbReference type="GO" id="GO:0005764">
    <property type="term" value="C:lysosome"/>
    <property type="evidence" value="ECO:0007669"/>
    <property type="project" value="UniProtKB-SubCell"/>
</dbReference>
<keyword evidence="13" id="KW-0862">Zinc</keyword>
<protein>
    <recommendedName>
        <fullName evidence="5">Carboxypeptidase Q</fullName>
    </recommendedName>
    <alternativeName>
        <fullName evidence="20">Plasma glutamate carboxypeptidase</fullName>
    </alternativeName>
</protein>
<keyword evidence="6" id="KW-0964">Secreted</keyword>
<evidence type="ECO:0000313" key="23">
    <source>
        <dbReference type="Proteomes" id="UP000461730"/>
    </source>
</evidence>
<evidence type="ECO:0000256" key="18">
    <source>
        <dbReference type="ARBA" id="ARBA00023228"/>
    </source>
</evidence>
<dbReference type="Pfam" id="PF04389">
    <property type="entry name" value="Peptidase_M28"/>
    <property type="match status" value="1"/>
</dbReference>
<dbReference type="RefSeq" id="WP_157307652.1">
    <property type="nucleotide sequence ID" value="NZ_WRXN01000008.1"/>
</dbReference>
<keyword evidence="7" id="KW-0121">Carboxypeptidase</keyword>
<evidence type="ECO:0000256" key="1">
    <source>
        <dbReference type="ARBA" id="ARBA00004240"/>
    </source>
</evidence>
<proteinExistence type="predicted"/>
<evidence type="ECO:0000313" key="22">
    <source>
        <dbReference type="EMBL" id="MVT10204.1"/>
    </source>
</evidence>
<sequence>MKIVFKLALQSFMVTVMLAIGLSMFAQVPDSSDSILFRKLYSEALKNGQTDVNLRYLTSRIGARISGSLQAQQTVEWSKKVLAQYKSDSVYLQPVTVPHWVRGAKELSYYTAKGRRVKMDVTALGGSIGTDGLLTAGVVEVKSWAELAALPDQAVKGKFVFFNRAMDAGEIETFKAYLIAADQRAQGAIAASRRGAVGALVRSLTLAKDDYPHTGAMNYDTAVPKIPAAALSTNSADLLSDALKKDPGLQYTLRMYCIQLPDVQSYNVIAEIRGAKYREEYVTVGAHLDSWDLSESASDDGTGIVQAMEVLRLFRATALQPERTVRIILYMNEEAGAHGAIQYAKQARLRNEKHVAVIESDAGGFAPRGFRIETTPEAMARFQQWKELFMPYKAGDIQLQQRGVDLTPMKEQATALISLDCDDSRLFYIHHSALDTYDKINQREVAMGAAAMAAMVALISKYGL</sequence>
<dbReference type="Proteomes" id="UP000461730">
    <property type="component" value="Unassembled WGS sequence"/>
</dbReference>
<dbReference type="GO" id="GO:0006508">
    <property type="term" value="P:proteolysis"/>
    <property type="evidence" value="ECO:0007669"/>
    <property type="project" value="UniProtKB-KW"/>
</dbReference>
<evidence type="ECO:0000256" key="3">
    <source>
        <dbReference type="ARBA" id="ARBA00004555"/>
    </source>
</evidence>
<reference evidence="22 23" key="1">
    <citation type="submission" date="2019-12" db="EMBL/GenBank/DDBJ databases">
        <title>Chitinophaga sp. strain ysch24 (GDMCC 1.1355), whole genome shotgun sequence.</title>
        <authorList>
            <person name="Zhang X."/>
        </authorList>
    </citation>
    <scope>NUCLEOTIDE SEQUENCE [LARGE SCALE GENOMIC DNA]</scope>
    <source>
        <strain evidence="23">ysch24</strain>
    </source>
</reference>
<dbReference type="GO" id="GO:0046872">
    <property type="term" value="F:metal ion binding"/>
    <property type="evidence" value="ECO:0007669"/>
    <property type="project" value="UniProtKB-KW"/>
</dbReference>
<dbReference type="InterPro" id="IPR039866">
    <property type="entry name" value="CPQ"/>
</dbReference>
<keyword evidence="14" id="KW-0333">Golgi apparatus</keyword>
<keyword evidence="8" id="KW-0645">Protease</keyword>
<evidence type="ECO:0000256" key="11">
    <source>
        <dbReference type="ARBA" id="ARBA00022801"/>
    </source>
</evidence>
<organism evidence="22 23">
    <name type="scientific">Chitinophaga tropicalis</name>
    <dbReference type="NCBI Taxonomy" id="2683588"/>
    <lineage>
        <taxon>Bacteria</taxon>
        <taxon>Pseudomonadati</taxon>
        <taxon>Bacteroidota</taxon>
        <taxon>Chitinophagia</taxon>
        <taxon>Chitinophagales</taxon>
        <taxon>Chitinophagaceae</taxon>
        <taxon>Chitinophaga</taxon>
    </lineage>
</organism>
<keyword evidence="23" id="KW-1185">Reference proteome</keyword>
<evidence type="ECO:0000256" key="4">
    <source>
        <dbReference type="ARBA" id="ARBA00004613"/>
    </source>
</evidence>
<evidence type="ECO:0000256" key="6">
    <source>
        <dbReference type="ARBA" id="ARBA00022525"/>
    </source>
</evidence>
<evidence type="ECO:0000256" key="14">
    <source>
        <dbReference type="ARBA" id="ARBA00023034"/>
    </source>
</evidence>
<evidence type="ECO:0000256" key="13">
    <source>
        <dbReference type="ARBA" id="ARBA00022833"/>
    </source>
</evidence>
<evidence type="ECO:0000256" key="16">
    <source>
        <dbReference type="ARBA" id="ARBA00023145"/>
    </source>
</evidence>
<dbReference type="AlphaFoldDB" id="A0A7K1U764"/>
<evidence type="ECO:0000256" key="2">
    <source>
        <dbReference type="ARBA" id="ARBA00004371"/>
    </source>
</evidence>
<dbReference type="GO" id="GO:0005576">
    <property type="term" value="C:extracellular region"/>
    <property type="evidence" value="ECO:0007669"/>
    <property type="project" value="UniProtKB-SubCell"/>
</dbReference>
<evidence type="ECO:0000256" key="8">
    <source>
        <dbReference type="ARBA" id="ARBA00022670"/>
    </source>
</evidence>
<dbReference type="PANTHER" id="PTHR12053">
    <property type="entry name" value="PROTEASE FAMILY M28 PLASMA GLUTAMATE CARBOXYPEPTIDASE-RELATED"/>
    <property type="match status" value="1"/>
</dbReference>
<keyword evidence="15" id="KW-0482">Metalloprotease</keyword>
<dbReference type="Gene3D" id="3.40.630.10">
    <property type="entry name" value="Zn peptidases"/>
    <property type="match status" value="1"/>
</dbReference>
<keyword evidence="17" id="KW-0325">Glycoprotein</keyword>
<gene>
    <name evidence="22" type="ORF">GO493_18175</name>
</gene>
<comment type="caution">
    <text evidence="22">The sequence shown here is derived from an EMBL/GenBank/DDBJ whole genome shotgun (WGS) entry which is preliminary data.</text>
</comment>
<name>A0A7K1U764_9BACT</name>
<keyword evidence="10" id="KW-0732">Signal</keyword>
<evidence type="ECO:0000256" key="10">
    <source>
        <dbReference type="ARBA" id="ARBA00022729"/>
    </source>
</evidence>
<evidence type="ECO:0000256" key="7">
    <source>
        <dbReference type="ARBA" id="ARBA00022645"/>
    </source>
</evidence>
<dbReference type="GO" id="GO:0004180">
    <property type="term" value="F:carboxypeptidase activity"/>
    <property type="evidence" value="ECO:0007669"/>
    <property type="project" value="UniProtKB-KW"/>
</dbReference>
<evidence type="ECO:0000256" key="12">
    <source>
        <dbReference type="ARBA" id="ARBA00022824"/>
    </source>
</evidence>
<keyword evidence="18" id="KW-0458">Lysosome</keyword>
<keyword evidence="16" id="KW-0865">Zymogen</keyword>
<keyword evidence="11 22" id="KW-0378">Hydrolase</keyword>
<evidence type="ECO:0000256" key="15">
    <source>
        <dbReference type="ARBA" id="ARBA00023049"/>
    </source>
</evidence>
<evidence type="ECO:0000256" key="5">
    <source>
        <dbReference type="ARBA" id="ARBA00014116"/>
    </source>
</evidence>
<dbReference type="GO" id="GO:0070573">
    <property type="term" value="F:metallodipeptidase activity"/>
    <property type="evidence" value="ECO:0007669"/>
    <property type="project" value="InterPro"/>
</dbReference>
<dbReference type="EMBL" id="WRXN01000008">
    <property type="protein sequence ID" value="MVT10204.1"/>
    <property type="molecule type" value="Genomic_DNA"/>
</dbReference>
<keyword evidence="9" id="KW-0479">Metal-binding</keyword>
<feature type="domain" description="Peptidase M28" evidence="21">
    <location>
        <begin position="267"/>
        <end position="454"/>
    </location>
</feature>
<dbReference type="PANTHER" id="PTHR12053:SF3">
    <property type="entry name" value="CARBOXYPEPTIDASE Q"/>
    <property type="match status" value="1"/>
</dbReference>
<evidence type="ECO:0000256" key="19">
    <source>
        <dbReference type="ARBA" id="ARBA00025833"/>
    </source>
</evidence>
<comment type="subunit">
    <text evidence="19">Homodimer. The monomeric form is inactive while the homodimer is active.</text>
</comment>